<name>A0AAV5NAW7_9PROT</name>
<organism evidence="1 2">
    <name type="scientific">Gluconobacter cerinus</name>
    <dbReference type="NCBI Taxonomy" id="38307"/>
    <lineage>
        <taxon>Bacteria</taxon>
        <taxon>Pseudomonadati</taxon>
        <taxon>Pseudomonadota</taxon>
        <taxon>Alphaproteobacteria</taxon>
        <taxon>Acetobacterales</taxon>
        <taxon>Acetobacteraceae</taxon>
        <taxon>Gluconobacter</taxon>
    </lineage>
</organism>
<proteinExistence type="predicted"/>
<dbReference type="RefSeq" id="WP_099212600.1">
    <property type="nucleotide sequence ID" value="NZ_BEWM01000003.1"/>
</dbReference>
<evidence type="ECO:0008006" key="3">
    <source>
        <dbReference type="Google" id="ProtNLM"/>
    </source>
</evidence>
<reference evidence="2" key="1">
    <citation type="journal article" date="2019" name="Int. J. Syst. Evol. Microbiol.">
        <title>The Global Catalogue of Microorganisms (GCM) 10K type strain sequencing project: providing services to taxonomists for standard genome sequencing and annotation.</title>
        <authorList>
            <consortium name="The Broad Institute Genomics Platform"/>
            <consortium name="The Broad Institute Genome Sequencing Center for Infectious Disease"/>
            <person name="Wu L."/>
            <person name="Ma J."/>
        </authorList>
    </citation>
    <scope>NUCLEOTIDE SEQUENCE [LARGE SCALE GENOMIC DNA]</scope>
    <source>
        <strain evidence="2">NBRC 3267</strain>
    </source>
</reference>
<dbReference type="EMBL" id="BSNU01000001">
    <property type="protein sequence ID" value="GLQ61571.1"/>
    <property type="molecule type" value="Genomic_DNA"/>
</dbReference>
<accession>A0AAV5NAW7</accession>
<dbReference type="AlphaFoldDB" id="A0AAV5NAW7"/>
<gene>
    <name evidence="1" type="ORF">GCM10007867_04160</name>
</gene>
<protein>
    <recommendedName>
        <fullName evidence="3">Transposase</fullName>
    </recommendedName>
</protein>
<evidence type="ECO:0000313" key="1">
    <source>
        <dbReference type="EMBL" id="GLQ61571.1"/>
    </source>
</evidence>
<dbReference type="Proteomes" id="UP001156614">
    <property type="component" value="Unassembled WGS sequence"/>
</dbReference>
<sequence>MNVIICLFGPAAEQWVIYVRFQAKSVVIYVVQWWVEREISNLQRRERRVEKVMRCLEGWIRTL</sequence>
<comment type="caution">
    <text evidence="1">The sequence shown here is derived from an EMBL/GenBank/DDBJ whole genome shotgun (WGS) entry which is preliminary data.</text>
</comment>
<evidence type="ECO:0000313" key="2">
    <source>
        <dbReference type="Proteomes" id="UP001156614"/>
    </source>
</evidence>
<keyword evidence="2" id="KW-1185">Reference proteome</keyword>